<dbReference type="AlphaFoldDB" id="A0A6B8RNL3"/>
<keyword evidence="6 12" id="KW-0812">Transmembrane</keyword>
<evidence type="ECO:0000256" key="12">
    <source>
        <dbReference type="SAM" id="Phobius"/>
    </source>
</evidence>
<dbReference type="Proteomes" id="UP000426246">
    <property type="component" value="Chromosome"/>
</dbReference>
<proteinExistence type="inferred from homology"/>
<evidence type="ECO:0000256" key="11">
    <source>
        <dbReference type="PIRNR" id="PIRNR016933"/>
    </source>
</evidence>
<evidence type="ECO:0000256" key="3">
    <source>
        <dbReference type="ARBA" id="ARBA00018997"/>
    </source>
</evidence>
<dbReference type="EC" id="3.4.-.-" evidence="11"/>
<dbReference type="GO" id="GO:0008237">
    <property type="term" value="F:metallopeptidase activity"/>
    <property type="evidence" value="ECO:0007669"/>
    <property type="project" value="UniProtKB-KW"/>
</dbReference>
<evidence type="ECO:0000256" key="8">
    <source>
        <dbReference type="ARBA" id="ARBA00022989"/>
    </source>
</evidence>
<keyword evidence="5 11" id="KW-0645">Protease</keyword>
<keyword evidence="7 11" id="KW-0378">Hydrolase</keyword>
<dbReference type="Pfam" id="PF13367">
    <property type="entry name" value="PrsW-protease"/>
    <property type="match status" value="1"/>
</dbReference>
<feature type="transmembrane region" description="Helical" evidence="12">
    <location>
        <begin position="99"/>
        <end position="121"/>
    </location>
</feature>
<dbReference type="PANTHER" id="PTHR36844:SF1">
    <property type="entry name" value="PROTEASE PRSW"/>
    <property type="match status" value="1"/>
</dbReference>
<keyword evidence="8 12" id="KW-1133">Transmembrane helix</keyword>
<dbReference type="KEGG" id="ppsc:EHS13_19465"/>
<gene>
    <name evidence="13" type="ORF">EHS13_19465</name>
</gene>
<dbReference type="RefSeq" id="WP_155702008.1">
    <property type="nucleotide sequence ID" value="NZ_CP034235.1"/>
</dbReference>
<keyword evidence="14" id="KW-1185">Reference proteome</keyword>
<dbReference type="EMBL" id="CP034235">
    <property type="protein sequence ID" value="QGQ96908.1"/>
    <property type="molecule type" value="Genomic_DNA"/>
</dbReference>
<dbReference type="NCBIfam" id="NF033739">
    <property type="entry name" value="intramemb_PrsW"/>
    <property type="match status" value="1"/>
</dbReference>
<reference evidence="14" key="1">
    <citation type="submission" date="2018-11" db="EMBL/GenBank/DDBJ databases">
        <title>Complete genome sequence of Paenibacillus sp. ML311-T8.</title>
        <authorList>
            <person name="Nam Y.-D."/>
            <person name="Kang J."/>
            <person name="Chung W.-H."/>
            <person name="Park Y.S."/>
        </authorList>
    </citation>
    <scope>NUCLEOTIDE SEQUENCE [LARGE SCALE GENOMIC DNA]</scope>
    <source>
        <strain evidence="14">ML311-T8</strain>
    </source>
</reference>
<feature type="transmembrane region" description="Helical" evidence="12">
    <location>
        <begin position="64"/>
        <end position="87"/>
    </location>
</feature>
<accession>A0A6B8RNL3</accession>
<evidence type="ECO:0000256" key="6">
    <source>
        <dbReference type="ARBA" id="ARBA00022692"/>
    </source>
</evidence>
<evidence type="ECO:0000256" key="2">
    <source>
        <dbReference type="ARBA" id="ARBA00009165"/>
    </source>
</evidence>
<comment type="subcellular location">
    <subcellularLocation>
        <location evidence="1">Cell membrane</location>
        <topology evidence="1">Multi-pass membrane protein</topology>
    </subcellularLocation>
</comment>
<organism evidence="13 14">
    <name type="scientific">Paenibacillus psychroresistens</name>
    <dbReference type="NCBI Taxonomy" id="1778678"/>
    <lineage>
        <taxon>Bacteria</taxon>
        <taxon>Bacillati</taxon>
        <taxon>Bacillota</taxon>
        <taxon>Bacilli</taxon>
        <taxon>Bacillales</taxon>
        <taxon>Paenibacillaceae</taxon>
        <taxon>Paenibacillus</taxon>
    </lineage>
</organism>
<dbReference type="InterPro" id="IPR023596">
    <property type="entry name" value="Peptidase_PrsW_arch/bac"/>
</dbReference>
<dbReference type="PANTHER" id="PTHR36844">
    <property type="entry name" value="PROTEASE PRSW"/>
    <property type="match status" value="1"/>
</dbReference>
<dbReference type="InterPro" id="IPR026898">
    <property type="entry name" value="PrsW"/>
</dbReference>
<evidence type="ECO:0000256" key="4">
    <source>
        <dbReference type="ARBA" id="ARBA00022475"/>
    </source>
</evidence>
<evidence type="ECO:0000256" key="7">
    <source>
        <dbReference type="ARBA" id="ARBA00022801"/>
    </source>
</evidence>
<dbReference type="GO" id="GO:0006508">
    <property type="term" value="P:proteolysis"/>
    <property type="evidence" value="ECO:0007669"/>
    <property type="project" value="UniProtKB-KW"/>
</dbReference>
<keyword evidence="9 11" id="KW-0472">Membrane</keyword>
<sequence length="227" mass="26359">MWLSILVAAIAPGIALLSYFYLKDKYEAEPISMVARLFIFGGILVFPIMVIQRAFVLAFGENPFVFSFVYSAGIEEVVKFIIVYFVIYKHIYFDEPYDGIIYAVALSLGFATVENVIYAFVDFSSFSHLLFRAFLPVSAHALFGVFMGYQLGKAKFNPSKEKKYLRNALLVPLIFHGIFDYILLDFRTTWLWFILPLMLLFWYFGLKMLNKANERSPFRAVQREEKF</sequence>
<protein>
    <recommendedName>
        <fullName evidence="3 11">Protease PrsW</fullName>
        <ecNumber evidence="11">3.4.-.-</ecNumber>
    </recommendedName>
    <alternativeName>
        <fullName evidence="10 11">Protease responsible for activating sigma-W</fullName>
    </alternativeName>
</protein>
<comment type="similarity">
    <text evidence="2 11">Belongs to the protease PrsW family.</text>
</comment>
<feature type="transmembrane region" description="Helical" evidence="12">
    <location>
        <begin position="34"/>
        <end position="58"/>
    </location>
</feature>
<evidence type="ECO:0000256" key="10">
    <source>
        <dbReference type="ARBA" id="ARBA00030345"/>
    </source>
</evidence>
<feature type="transmembrane region" description="Helical" evidence="12">
    <location>
        <begin position="190"/>
        <end position="209"/>
    </location>
</feature>
<feature type="transmembrane region" description="Helical" evidence="12">
    <location>
        <begin position="164"/>
        <end position="184"/>
    </location>
</feature>
<evidence type="ECO:0000256" key="5">
    <source>
        <dbReference type="ARBA" id="ARBA00022670"/>
    </source>
</evidence>
<evidence type="ECO:0000313" key="14">
    <source>
        <dbReference type="Proteomes" id="UP000426246"/>
    </source>
</evidence>
<feature type="transmembrane region" description="Helical" evidence="12">
    <location>
        <begin position="6"/>
        <end position="22"/>
    </location>
</feature>
<dbReference type="OrthoDB" id="5504276at2"/>
<evidence type="ECO:0000256" key="1">
    <source>
        <dbReference type="ARBA" id="ARBA00004651"/>
    </source>
</evidence>
<feature type="transmembrane region" description="Helical" evidence="12">
    <location>
        <begin position="133"/>
        <end position="152"/>
    </location>
</feature>
<evidence type="ECO:0000256" key="9">
    <source>
        <dbReference type="ARBA" id="ARBA00023136"/>
    </source>
</evidence>
<evidence type="ECO:0000313" key="13">
    <source>
        <dbReference type="EMBL" id="QGQ96908.1"/>
    </source>
</evidence>
<comment type="function">
    <text evidence="11">Involved in the degradation of specific anti-sigma factors.</text>
</comment>
<keyword evidence="4 11" id="KW-1003">Cell membrane</keyword>
<name>A0A6B8RNL3_9BACL</name>
<dbReference type="GO" id="GO:0005886">
    <property type="term" value="C:plasma membrane"/>
    <property type="evidence" value="ECO:0007669"/>
    <property type="project" value="UniProtKB-SubCell"/>
</dbReference>
<dbReference type="PIRSF" id="PIRSF016933">
    <property type="entry name" value="PrsW"/>
    <property type="match status" value="1"/>
</dbReference>
<keyword evidence="13" id="KW-0482">Metalloprotease</keyword>